<reference evidence="2" key="1">
    <citation type="submission" date="2016-05" db="EMBL/GenBank/DDBJ databases">
        <title>Comparative genomics of biotechnologically important yeasts.</title>
        <authorList>
            <consortium name="DOE Joint Genome Institute"/>
            <person name="Riley R."/>
            <person name="Haridas S."/>
            <person name="Wolfe K.H."/>
            <person name="Lopes M.R."/>
            <person name="Hittinger C.T."/>
            <person name="Goker M."/>
            <person name="Salamov A."/>
            <person name="Wisecaver J."/>
            <person name="Long T.M."/>
            <person name="Aerts A.L."/>
            <person name="Barry K."/>
            <person name="Choi C."/>
            <person name="Clum A."/>
            <person name="Coughlan A.Y."/>
            <person name="Deshpande S."/>
            <person name="Douglass A.P."/>
            <person name="Hanson S.J."/>
            <person name="Klenk H.-P."/>
            <person name="Labutti K."/>
            <person name="Lapidus A."/>
            <person name="Lindquist E."/>
            <person name="Lipzen A."/>
            <person name="Meier-Kolthoff J.P."/>
            <person name="Ohm R.A."/>
            <person name="Otillar R.P."/>
            <person name="Pangilinan J."/>
            <person name="Peng Y."/>
            <person name="Rokas A."/>
            <person name="Rosa C.A."/>
            <person name="Scheuner C."/>
            <person name="Sibirny A.A."/>
            <person name="Slot J.C."/>
            <person name="Stielow J.B."/>
            <person name="Sun H."/>
            <person name="Kurtzman C.P."/>
            <person name="Blackwell M."/>
            <person name="Grigoriev I.V."/>
            <person name="Jeffries T.W."/>
        </authorList>
    </citation>
    <scope>NUCLEOTIDE SEQUENCE [LARGE SCALE GENOMIC DNA]</scope>
    <source>
        <strain evidence="2">NRRL Y-2460</strain>
    </source>
</reference>
<dbReference type="Proteomes" id="UP000094236">
    <property type="component" value="Unassembled WGS sequence"/>
</dbReference>
<dbReference type="AlphaFoldDB" id="A0A1E4TWB0"/>
<proteinExistence type="predicted"/>
<name>A0A1E4TWB0_PACTA</name>
<organism evidence="1 2">
    <name type="scientific">Pachysolen tannophilus NRRL Y-2460</name>
    <dbReference type="NCBI Taxonomy" id="669874"/>
    <lineage>
        <taxon>Eukaryota</taxon>
        <taxon>Fungi</taxon>
        <taxon>Dikarya</taxon>
        <taxon>Ascomycota</taxon>
        <taxon>Saccharomycotina</taxon>
        <taxon>Pichiomycetes</taxon>
        <taxon>Pachysolenaceae</taxon>
        <taxon>Pachysolen</taxon>
    </lineage>
</organism>
<dbReference type="EMBL" id="KV454013">
    <property type="protein sequence ID" value="ODV96040.1"/>
    <property type="molecule type" value="Genomic_DNA"/>
</dbReference>
<keyword evidence="2" id="KW-1185">Reference proteome</keyword>
<accession>A0A1E4TWB0</accession>
<evidence type="ECO:0000313" key="1">
    <source>
        <dbReference type="EMBL" id="ODV96040.1"/>
    </source>
</evidence>
<gene>
    <name evidence="1" type="ORF">PACTADRAFT_49459</name>
</gene>
<evidence type="ECO:0000313" key="2">
    <source>
        <dbReference type="Proteomes" id="UP000094236"/>
    </source>
</evidence>
<protein>
    <submittedName>
        <fullName evidence="1">Uncharacterized protein</fullName>
    </submittedName>
</protein>
<sequence>MLSGISVNQVFRPQSLLEEVVKIENLIKRKKYNAEKLLIVIQDLNILFGMVAYHSYSESHALASEIFMKLRKLAQIDHVSIIVSDTVQLKGKSFQIFSKRFYDYLLLLDHEGESVKISIDDVNDNLRYFNRDDNNRIDLKEEEQLVIIAQIQEFWEFLPSTISTDESAINIAKN</sequence>